<evidence type="ECO:0000256" key="1">
    <source>
        <dbReference type="PROSITE-ProRule" id="PRU00339"/>
    </source>
</evidence>
<organism evidence="3 4">
    <name type="scientific">Pedobacter flavus</name>
    <dbReference type="NCBI Taxonomy" id="3113906"/>
    <lineage>
        <taxon>Bacteria</taxon>
        <taxon>Pseudomonadati</taxon>
        <taxon>Bacteroidota</taxon>
        <taxon>Sphingobacteriia</taxon>
        <taxon>Sphingobacteriales</taxon>
        <taxon>Sphingobacteriaceae</taxon>
        <taxon>Pedobacter</taxon>
    </lineage>
</organism>
<dbReference type="Gene3D" id="1.25.40.10">
    <property type="entry name" value="Tetratricopeptide repeat domain"/>
    <property type="match status" value="1"/>
</dbReference>
<dbReference type="InterPro" id="IPR019734">
    <property type="entry name" value="TPR_rpt"/>
</dbReference>
<accession>A0ABU7GZA3</accession>
<dbReference type="SMART" id="SM00028">
    <property type="entry name" value="TPR"/>
    <property type="match status" value="2"/>
</dbReference>
<dbReference type="InterPro" id="IPR011990">
    <property type="entry name" value="TPR-like_helical_dom_sf"/>
</dbReference>
<gene>
    <name evidence="3" type="ORF">VRU49_02675</name>
</gene>
<evidence type="ECO:0000313" key="4">
    <source>
        <dbReference type="Proteomes" id="UP001337681"/>
    </source>
</evidence>
<feature type="transmembrane region" description="Helical" evidence="2">
    <location>
        <begin position="6"/>
        <end position="23"/>
    </location>
</feature>
<dbReference type="Pfam" id="PF13432">
    <property type="entry name" value="TPR_16"/>
    <property type="match status" value="1"/>
</dbReference>
<dbReference type="EMBL" id="JAZDQU010000001">
    <property type="protein sequence ID" value="MEE1884316.1"/>
    <property type="molecule type" value="Genomic_DNA"/>
</dbReference>
<comment type="caution">
    <text evidence="3">The sequence shown here is derived from an EMBL/GenBank/DDBJ whole genome shotgun (WGS) entry which is preliminary data.</text>
</comment>
<dbReference type="RefSeq" id="WP_330145233.1">
    <property type="nucleotide sequence ID" value="NZ_JAZDQU010000001.1"/>
</dbReference>
<proteinExistence type="predicted"/>
<protein>
    <submittedName>
        <fullName evidence="3">CDC27 family protein</fullName>
    </submittedName>
</protein>
<dbReference type="PANTHER" id="PTHR44998">
    <property type="match status" value="1"/>
</dbReference>
<dbReference type="PANTHER" id="PTHR44998:SF1">
    <property type="entry name" value="UDP-N-ACETYLGLUCOSAMINE--PEPTIDE N-ACETYLGLUCOSAMINYLTRANSFERASE 110 KDA SUBUNIT"/>
    <property type="match status" value="1"/>
</dbReference>
<name>A0ABU7GZA3_9SPHI</name>
<evidence type="ECO:0000313" key="3">
    <source>
        <dbReference type="EMBL" id="MEE1884316.1"/>
    </source>
</evidence>
<evidence type="ECO:0000256" key="2">
    <source>
        <dbReference type="SAM" id="Phobius"/>
    </source>
</evidence>
<reference evidence="3 4" key="1">
    <citation type="submission" date="2024-01" db="EMBL/GenBank/DDBJ databases">
        <title>Pedobacter sp. nov., isolated from oil-contaminated soil.</title>
        <authorList>
            <person name="Le N.T.T."/>
        </authorList>
    </citation>
    <scope>NUCLEOTIDE SEQUENCE [LARGE SCALE GENOMIC DNA]</scope>
    <source>
        <strain evidence="3 4">VNH31</strain>
    </source>
</reference>
<keyword evidence="1" id="KW-0802">TPR repeat</keyword>
<keyword evidence="2" id="KW-0812">Transmembrane</keyword>
<dbReference type="Proteomes" id="UP001337681">
    <property type="component" value="Unassembled WGS sequence"/>
</dbReference>
<dbReference type="PROSITE" id="PS50005">
    <property type="entry name" value="TPR"/>
    <property type="match status" value="1"/>
</dbReference>
<sequence>MSKIRLQQFIIIGVILLILGFIYSRDITALKPEENKTAGMEANTTPEADELNLDDISRVGKNIVGGLYSKEIEALENKFKTSKGESRLELAAQLADKWNDVEQLTPSALYLEIVASEKNSLNDWINSGDRLIAAFENESDSVVKPALLIKANTAFSKALAIDSTNLDAKTGMGTTIVNGMGAPMEGIFMLVDVVKKDPKNLKAIMQLGLFSVKSGQFDRAIERFKEAIKLKETSEAYFYLATAYENLNRKEEAIEAYLNSKRIAANPTLSKFIDKKVAELKN</sequence>
<keyword evidence="2" id="KW-1133">Transmembrane helix</keyword>
<feature type="repeat" description="TPR" evidence="1">
    <location>
        <begin position="201"/>
        <end position="234"/>
    </location>
</feature>
<dbReference type="SUPFAM" id="SSF48452">
    <property type="entry name" value="TPR-like"/>
    <property type="match status" value="1"/>
</dbReference>
<keyword evidence="2" id="KW-0472">Membrane</keyword>
<keyword evidence="4" id="KW-1185">Reference proteome</keyword>